<dbReference type="EMBL" id="CM000760">
    <property type="protein sequence ID" value="KXG37173.1"/>
    <property type="molecule type" value="Genomic_DNA"/>
</dbReference>
<reference evidence="3" key="2">
    <citation type="journal article" date="2018" name="Plant J.">
        <title>The Sorghum bicolor reference genome: improved assembly, gene annotations, a transcriptome atlas, and signatures of genome organization.</title>
        <authorList>
            <person name="McCormick R.F."/>
            <person name="Truong S.K."/>
            <person name="Sreedasyam A."/>
            <person name="Jenkins J."/>
            <person name="Shu S."/>
            <person name="Sims D."/>
            <person name="Kennedy M."/>
            <person name="Amirebrahimi M."/>
            <person name="Weers B.D."/>
            <person name="McKinley B."/>
            <person name="Mattison A."/>
            <person name="Morishige D.T."/>
            <person name="Grimwood J."/>
            <person name="Schmutz J."/>
            <person name="Mullet J.E."/>
        </authorList>
    </citation>
    <scope>NUCLEOTIDE SEQUENCE [LARGE SCALE GENOMIC DNA]</scope>
    <source>
        <strain evidence="3">cv. BTx623</strain>
    </source>
</reference>
<evidence type="ECO:0000313" key="3">
    <source>
        <dbReference type="Proteomes" id="UP000000768"/>
    </source>
</evidence>
<accession>A0A1B6QGW9</accession>
<proteinExistence type="predicted"/>
<evidence type="ECO:0000256" key="1">
    <source>
        <dbReference type="ARBA" id="ARBA00023277"/>
    </source>
</evidence>
<sequence length="71" mass="7458">MSEAAGSEAVEQCEVRGGGGAGVVVALRVRGYGRFGAYRSRRPARCSLDAAEVEFSYDDDTGLCPPNSSRS</sequence>
<dbReference type="Gramene" id="KXG37173">
    <property type="protein sequence ID" value="KXG37173"/>
    <property type="gene ID" value="SORBI_3001G019000"/>
</dbReference>
<dbReference type="Pfam" id="PF05691">
    <property type="entry name" value="Raffinose_syn"/>
    <property type="match status" value="1"/>
</dbReference>
<dbReference type="AlphaFoldDB" id="A0A1B6QGW9"/>
<keyword evidence="3" id="KW-1185">Reference proteome</keyword>
<organism evidence="2 3">
    <name type="scientific">Sorghum bicolor</name>
    <name type="common">Sorghum</name>
    <name type="synonym">Sorghum vulgare</name>
    <dbReference type="NCBI Taxonomy" id="4558"/>
    <lineage>
        <taxon>Eukaryota</taxon>
        <taxon>Viridiplantae</taxon>
        <taxon>Streptophyta</taxon>
        <taxon>Embryophyta</taxon>
        <taxon>Tracheophyta</taxon>
        <taxon>Spermatophyta</taxon>
        <taxon>Magnoliopsida</taxon>
        <taxon>Liliopsida</taxon>
        <taxon>Poales</taxon>
        <taxon>Poaceae</taxon>
        <taxon>PACMAD clade</taxon>
        <taxon>Panicoideae</taxon>
        <taxon>Andropogonodae</taxon>
        <taxon>Andropogoneae</taxon>
        <taxon>Sorghinae</taxon>
        <taxon>Sorghum</taxon>
    </lineage>
</organism>
<dbReference type="InParanoid" id="A0A1B6QGW9"/>
<reference evidence="2 3" key="1">
    <citation type="journal article" date="2009" name="Nature">
        <title>The Sorghum bicolor genome and the diversification of grasses.</title>
        <authorList>
            <person name="Paterson A.H."/>
            <person name="Bowers J.E."/>
            <person name="Bruggmann R."/>
            <person name="Dubchak I."/>
            <person name="Grimwood J."/>
            <person name="Gundlach H."/>
            <person name="Haberer G."/>
            <person name="Hellsten U."/>
            <person name="Mitros T."/>
            <person name="Poliakov A."/>
            <person name="Schmutz J."/>
            <person name="Spannagl M."/>
            <person name="Tang H."/>
            <person name="Wang X."/>
            <person name="Wicker T."/>
            <person name="Bharti A.K."/>
            <person name="Chapman J."/>
            <person name="Feltus F.A."/>
            <person name="Gowik U."/>
            <person name="Grigoriev I.V."/>
            <person name="Lyons E."/>
            <person name="Maher C.A."/>
            <person name="Martis M."/>
            <person name="Narechania A."/>
            <person name="Otillar R.P."/>
            <person name="Penning B.W."/>
            <person name="Salamov A.A."/>
            <person name="Wang Y."/>
            <person name="Zhang L."/>
            <person name="Carpita N.C."/>
            <person name="Freeling M."/>
            <person name="Gingle A.R."/>
            <person name="Hash C.T."/>
            <person name="Keller B."/>
            <person name="Klein P."/>
            <person name="Kresovich S."/>
            <person name="McCann M.C."/>
            <person name="Ming R."/>
            <person name="Peterson D.G."/>
            <person name="Mehboob-ur-Rahman"/>
            <person name="Ware D."/>
            <person name="Westhoff P."/>
            <person name="Mayer K.F."/>
            <person name="Messing J."/>
            <person name="Rokhsar D.S."/>
        </authorList>
    </citation>
    <scope>NUCLEOTIDE SEQUENCE [LARGE SCALE GENOMIC DNA]</scope>
    <source>
        <strain evidence="3">cv. BTx623</strain>
    </source>
</reference>
<gene>
    <name evidence="2" type="ORF">SORBI_3001G019000</name>
</gene>
<name>A0A1B6QGW9_SORBI</name>
<dbReference type="OMA" id="LYQWTLE"/>
<dbReference type="InterPro" id="IPR008811">
    <property type="entry name" value="Glycosyl_hydrolases_36"/>
</dbReference>
<evidence type="ECO:0000313" key="2">
    <source>
        <dbReference type="EMBL" id="KXG37173.1"/>
    </source>
</evidence>
<keyword evidence="1" id="KW-0119">Carbohydrate metabolism</keyword>
<protein>
    <submittedName>
        <fullName evidence="2">Uncharacterized protein</fullName>
    </submittedName>
</protein>
<dbReference type="Proteomes" id="UP000000768">
    <property type="component" value="Chromosome 1"/>
</dbReference>
<dbReference type="STRING" id="4558.A0A1B6QGW9"/>